<gene>
    <name evidence="1" type="ORF">HEQ75_23885</name>
</gene>
<keyword evidence="2" id="KW-1185">Reference proteome</keyword>
<protein>
    <submittedName>
        <fullName evidence="1">Uncharacterized protein</fullName>
    </submittedName>
</protein>
<sequence>MVEHPAAATAAGTVLVAVPRAAVAEFLAAHRAAGEAPVAMAMRAGVMTGMSHRSEPYSIYLEFRYI</sequence>
<dbReference type="EMBL" id="JAAVNE010000058">
    <property type="protein sequence ID" value="NKC33920.1"/>
    <property type="molecule type" value="Genomic_DNA"/>
</dbReference>
<accession>A0ABX1E9L4</accession>
<dbReference type="Proteomes" id="UP000787635">
    <property type="component" value="Unassembled WGS sequence"/>
</dbReference>
<proteinExistence type="predicted"/>
<reference evidence="1 2" key="1">
    <citation type="submission" date="2020-03" db="EMBL/GenBank/DDBJ databases">
        <title>Roseomonas selenitidurans sp. nov. isolated from urban soil.</title>
        <authorList>
            <person name="Liu H."/>
        </authorList>
    </citation>
    <scope>NUCLEOTIDE SEQUENCE [LARGE SCALE GENOMIC DNA]</scope>
    <source>
        <strain evidence="1 2">BU-1</strain>
    </source>
</reference>
<name>A0ABX1E9L4_9PROT</name>
<evidence type="ECO:0000313" key="1">
    <source>
        <dbReference type="EMBL" id="NKC33920.1"/>
    </source>
</evidence>
<dbReference type="RefSeq" id="WP_168034637.1">
    <property type="nucleotide sequence ID" value="NZ_JAAVNE010000058.1"/>
</dbReference>
<evidence type="ECO:0000313" key="2">
    <source>
        <dbReference type="Proteomes" id="UP000787635"/>
    </source>
</evidence>
<comment type="caution">
    <text evidence="1">The sequence shown here is derived from an EMBL/GenBank/DDBJ whole genome shotgun (WGS) entry which is preliminary data.</text>
</comment>
<organism evidence="1 2">
    <name type="scientific">Falsiroseomonas selenitidurans</name>
    <dbReference type="NCBI Taxonomy" id="2716335"/>
    <lineage>
        <taxon>Bacteria</taxon>
        <taxon>Pseudomonadati</taxon>
        <taxon>Pseudomonadota</taxon>
        <taxon>Alphaproteobacteria</taxon>
        <taxon>Acetobacterales</taxon>
        <taxon>Roseomonadaceae</taxon>
        <taxon>Falsiroseomonas</taxon>
    </lineage>
</organism>